<reference evidence="1" key="1">
    <citation type="submission" date="2020-03" db="EMBL/GenBank/DDBJ databases">
        <authorList>
            <person name="Weist P."/>
        </authorList>
    </citation>
    <scope>NUCLEOTIDE SEQUENCE</scope>
</reference>
<name>A0A9N7VZP4_PLEPL</name>
<gene>
    <name evidence="1" type="ORF">PLEPLA_LOCUS48115</name>
</gene>
<evidence type="ECO:0000313" key="2">
    <source>
        <dbReference type="Proteomes" id="UP001153269"/>
    </source>
</evidence>
<evidence type="ECO:0000313" key="1">
    <source>
        <dbReference type="EMBL" id="CAB1460264.1"/>
    </source>
</evidence>
<accession>A0A9N7VZP4</accession>
<dbReference type="Proteomes" id="UP001153269">
    <property type="component" value="Unassembled WGS sequence"/>
</dbReference>
<keyword evidence="2" id="KW-1185">Reference proteome</keyword>
<dbReference type="AlphaFoldDB" id="A0A9N7VZP4"/>
<dbReference type="EMBL" id="CADEAL010004469">
    <property type="protein sequence ID" value="CAB1460264.1"/>
    <property type="molecule type" value="Genomic_DNA"/>
</dbReference>
<comment type="caution">
    <text evidence="1">The sequence shown here is derived from an EMBL/GenBank/DDBJ whole genome shotgun (WGS) entry which is preliminary data.</text>
</comment>
<sequence length="131" mass="14233">MGCFHPLFMVQACITASRIREAVPGVQPLSLAVCNLGNSGRSMEGEEEAGVMGGAEVEQHDFNGRVMFAGSSDAYGRRRGGKDPEQEVCFGNDEMGLCDPSIKFLVYPRVSSRFGMPGKNLNRKPLLSDFL</sequence>
<proteinExistence type="predicted"/>
<protein>
    <submittedName>
        <fullName evidence="1">Uncharacterized protein</fullName>
    </submittedName>
</protein>
<organism evidence="1 2">
    <name type="scientific">Pleuronectes platessa</name>
    <name type="common">European plaice</name>
    <dbReference type="NCBI Taxonomy" id="8262"/>
    <lineage>
        <taxon>Eukaryota</taxon>
        <taxon>Metazoa</taxon>
        <taxon>Chordata</taxon>
        <taxon>Craniata</taxon>
        <taxon>Vertebrata</taxon>
        <taxon>Euteleostomi</taxon>
        <taxon>Actinopterygii</taxon>
        <taxon>Neopterygii</taxon>
        <taxon>Teleostei</taxon>
        <taxon>Neoteleostei</taxon>
        <taxon>Acanthomorphata</taxon>
        <taxon>Carangaria</taxon>
        <taxon>Pleuronectiformes</taxon>
        <taxon>Pleuronectoidei</taxon>
        <taxon>Pleuronectidae</taxon>
        <taxon>Pleuronectes</taxon>
    </lineage>
</organism>